<name>A0ABD2P586_9CUCU</name>
<evidence type="ECO:0000313" key="2">
    <source>
        <dbReference type="EMBL" id="KAL3285969.1"/>
    </source>
</evidence>
<dbReference type="AlphaFoldDB" id="A0ABD2P586"/>
<comment type="caution">
    <text evidence="2">The sequence shown here is derived from an EMBL/GenBank/DDBJ whole genome shotgun (WGS) entry which is preliminary data.</text>
</comment>
<dbReference type="Proteomes" id="UP001516400">
    <property type="component" value="Unassembled WGS sequence"/>
</dbReference>
<feature type="compositionally biased region" description="Polar residues" evidence="1">
    <location>
        <begin position="48"/>
        <end position="65"/>
    </location>
</feature>
<reference evidence="2 3" key="1">
    <citation type="journal article" date="2021" name="BMC Biol.">
        <title>Horizontally acquired antibacterial genes associated with adaptive radiation of ladybird beetles.</title>
        <authorList>
            <person name="Li H.S."/>
            <person name="Tang X.F."/>
            <person name="Huang Y.H."/>
            <person name="Xu Z.Y."/>
            <person name="Chen M.L."/>
            <person name="Du X.Y."/>
            <person name="Qiu B.Y."/>
            <person name="Chen P.T."/>
            <person name="Zhang W."/>
            <person name="Slipinski A."/>
            <person name="Escalona H.E."/>
            <person name="Waterhouse R.M."/>
            <person name="Zwick A."/>
            <person name="Pang H."/>
        </authorList>
    </citation>
    <scope>NUCLEOTIDE SEQUENCE [LARGE SCALE GENOMIC DNA]</scope>
    <source>
        <strain evidence="2">SYSU2018</strain>
    </source>
</reference>
<protein>
    <submittedName>
        <fullName evidence="2">Uncharacterized protein</fullName>
    </submittedName>
</protein>
<feature type="region of interest" description="Disordered" evidence="1">
    <location>
        <begin position="12"/>
        <end position="66"/>
    </location>
</feature>
<accession>A0ABD2P586</accession>
<dbReference type="EMBL" id="JABFTP020000185">
    <property type="protein sequence ID" value="KAL3285969.1"/>
    <property type="molecule type" value="Genomic_DNA"/>
</dbReference>
<keyword evidence="3" id="KW-1185">Reference proteome</keyword>
<sequence length="98" mass="11227">MKKCSLVCNGYEMNLNTPPDIIEERESNDTEQEFDEYEEPEEVCEVGNSGQEQENEASGSVSSTKKCAKHFTNRKNRAVSERYAMERDTHQTDIVEMA</sequence>
<feature type="compositionally biased region" description="Acidic residues" evidence="1">
    <location>
        <begin position="29"/>
        <end position="44"/>
    </location>
</feature>
<proteinExistence type="predicted"/>
<gene>
    <name evidence="2" type="ORF">HHI36_000483</name>
</gene>
<organism evidence="2 3">
    <name type="scientific">Cryptolaemus montrouzieri</name>
    <dbReference type="NCBI Taxonomy" id="559131"/>
    <lineage>
        <taxon>Eukaryota</taxon>
        <taxon>Metazoa</taxon>
        <taxon>Ecdysozoa</taxon>
        <taxon>Arthropoda</taxon>
        <taxon>Hexapoda</taxon>
        <taxon>Insecta</taxon>
        <taxon>Pterygota</taxon>
        <taxon>Neoptera</taxon>
        <taxon>Endopterygota</taxon>
        <taxon>Coleoptera</taxon>
        <taxon>Polyphaga</taxon>
        <taxon>Cucujiformia</taxon>
        <taxon>Coccinelloidea</taxon>
        <taxon>Coccinellidae</taxon>
        <taxon>Scymninae</taxon>
        <taxon>Scymnini</taxon>
        <taxon>Cryptolaemus</taxon>
    </lineage>
</organism>
<evidence type="ECO:0000256" key="1">
    <source>
        <dbReference type="SAM" id="MobiDB-lite"/>
    </source>
</evidence>
<evidence type="ECO:0000313" key="3">
    <source>
        <dbReference type="Proteomes" id="UP001516400"/>
    </source>
</evidence>